<evidence type="ECO:0000256" key="6">
    <source>
        <dbReference type="ARBA" id="ARBA00022824"/>
    </source>
</evidence>
<evidence type="ECO:0000256" key="2">
    <source>
        <dbReference type="ARBA" id="ARBA00022448"/>
    </source>
</evidence>
<evidence type="ECO:0000256" key="7">
    <source>
        <dbReference type="ARBA" id="ARBA00022982"/>
    </source>
</evidence>
<dbReference type="Gene3D" id="3.10.120.10">
    <property type="entry name" value="Cytochrome b5-like heme/steroid binding domain"/>
    <property type="match status" value="1"/>
</dbReference>
<evidence type="ECO:0000256" key="10">
    <source>
        <dbReference type="ARBA" id="ARBA00023136"/>
    </source>
</evidence>
<dbReference type="Pfam" id="PF00173">
    <property type="entry name" value="Cyt-b5"/>
    <property type="match status" value="1"/>
</dbReference>
<dbReference type="EMBL" id="JAMSHJ010000004">
    <property type="protein sequence ID" value="KAI5422109.1"/>
    <property type="molecule type" value="Genomic_DNA"/>
</dbReference>
<dbReference type="InterPro" id="IPR050668">
    <property type="entry name" value="Cytochrome_b5"/>
</dbReference>
<evidence type="ECO:0000259" key="13">
    <source>
        <dbReference type="PROSITE" id="PS50255"/>
    </source>
</evidence>
<evidence type="ECO:0000256" key="11">
    <source>
        <dbReference type="ARBA" id="ARBA00038168"/>
    </source>
</evidence>
<dbReference type="Proteomes" id="UP001058974">
    <property type="component" value="Chromosome 4"/>
</dbReference>
<dbReference type="GO" id="GO:0046872">
    <property type="term" value="F:metal ion binding"/>
    <property type="evidence" value="ECO:0007669"/>
    <property type="project" value="UniProtKB-UniRule"/>
</dbReference>
<dbReference type="SMART" id="SM01117">
    <property type="entry name" value="Cyt-b5"/>
    <property type="match status" value="1"/>
</dbReference>
<evidence type="ECO:0000256" key="3">
    <source>
        <dbReference type="ARBA" id="ARBA00022617"/>
    </source>
</evidence>
<keyword evidence="9 12" id="KW-0408">Iron</keyword>
<dbReference type="InterPro" id="IPR036400">
    <property type="entry name" value="Cyt_B5-like_heme/steroid_sf"/>
</dbReference>
<accession>A0A9D5AXC6</accession>
<keyword evidence="4 12" id="KW-0812">Transmembrane</keyword>
<dbReference type="Gramene" id="Psat04G0552900-T1">
    <property type="protein sequence ID" value="KAI5422109.1"/>
    <property type="gene ID" value="KIW84_045529"/>
</dbReference>
<feature type="domain" description="Cytochrome b5 heme-binding" evidence="13">
    <location>
        <begin position="81"/>
        <end position="157"/>
    </location>
</feature>
<gene>
    <name evidence="14" type="ORF">KIW84_045529</name>
</gene>
<evidence type="ECO:0000256" key="8">
    <source>
        <dbReference type="ARBA" id="ARBA00022989"/>
    </source>
</evidence>
<keyword evidence="3 12" id="KW-0349">Heme</keyword>
<keyword evidence="10 12" id="KW-0472">Membrane</keyword>
<comment type="caution">
    <text evidence="14">The sequence shown here is derived from an EMBL/GenBank/DDBJ whole genome shotgun (WGS) entry which is preliminary data.</text>
</comment>
<dbReference type="SUPFAM" id="SSF55856">
    <property type="entry name" value="Cytochrome b5-like heme/steroid binding domain"/>
    <property type="match status" value="1"/>
</dbReference>
<dbReference type="GO" id="GO:0005789">
    <property type="term" value="C:endoplasmic reticulum membrane"/>
    <property type="evidence" value="ECO:0007669"/>
    <property type="project" value="UniProtKB-SubCell"/>
</dbReference>
<dbReference type="InterPro" id="IPR018506">
    <property type="entry name" value="Cyt_B5_heme-BS"/>
</dbReference>
<sequence>MRQSGVNMQDTRNVHLFQFNATGVINEVHLNDTVSHLKIHRNNVVVGTETETENHQHCNPHLKTHHQPFPHHTWKKMGSKSVTLTFEDVAKHNHKKDCWIIVNKKVYDVTTFLDDHPGGDEALLSATGKDATLDFEDVGHSDSATEMMEQYFVGEVDFATLPAEARNNQPPPIQTTTLNNESSGFLFKFLQYLVPLLILGSAFALQYYGKKSKSNES</sequence>
<dbReference type="GO" id="GO:0020037">
    <property type="term" value="F:heme binding"/>
    <property type="evidence" value="ECO:0007669"/>
    <property type="project" value="UniProtKB-UniRule"/>
</dbReference>
<protein>
    <recommendedName>
        <fullName evidence="13">Cytochrome b5 heme-binding domain-containing protein</fullName>
    </recommendedName>
</protein>
<keyword evidence="2" id="KW-0813">Transport</keyword>
<dbReference type="PANTHER" id="PTHR19359">
    <property type="entry name" value="CYTOCHROME B5"/>
    <property type="match status" value="1"/>
</dbReference>
<evidence type="ECO:0000256" key="5">
    <source>
        <dbReference type="ARBA" id="ARBA00022723"/>
    </source>
</evidence>
<keyword evidence="15" id="KW-1185">Reference proteome</keyword>
<proteinExistence type="inferred from homology"/>
<dbReference type="InterPro" id="IPR001199">
    <property type="entry name" value="Cyt_B5-like_heme/steroid-bd"/>
</dbReference>
<comment type="subcellular location">
    <subcellularLocation>
        <location evidence="1">Endoplasmic reticulum membrane</location>
        <topology evidence="1">Single-pass membrane protein</topology>
        <orientation evidence="1">Cytoplasmic side</orientation>
    </subcellularLocation>
</comment>
<dbReference type="PANTHER" id="PTHR19359:SF129">
    <property type="entry name" value="CYTOCHROME B5 ISOFORM B"/>
    <property type="match status" value="1"/>
</dbReference>
<dbReference type="PROSITE" id="PS50255">
    <property type="entry name" value="CYTOCHROME_B5_2"/>
    <property type="match status" value="1"/>
</dbReference>
<keyword evidence="8 12" id="KW-1133">Transmembrane helix</keyword>
<reference evidence="14 15" key="1">
    <citation type="journal article" date="2022" name="Nat. Genet.">
        <title>Improved pea reference genome and pan-genome highlight genomic features and evolutionary characteristics.</title>
        <authorList>
            <person name="Yang T."/>
            <person name="Liu R."/>
            <person name="Luo Y."/>
            <person name="Hu S."/>
            <person name="Wang D."/>
            <person name="Wang C."/>
            <person name="Pandey M.K."/>
            <person name="Ge S."/>
            <person name="Xu Q."/>
            <person name="Li N."/>
            <person name="Li G."/>
            <person name="Huang Y."/>
            <person name="Saxena R.K."/>
            <person name="Ji Y."/>
            <person name="Li M."/>
            <person name="Yan X."/>
            <person name="He Y."/>
            <person name="Liu Y."/>
            <person name="Wang X."/>
            <person name="Xiang C."/>
            <person name="Varshney R.K."/>
            <person name="Ding H."/>
            <person name="Gao S."/>
            <person name="Zong X."/>
        </authorList>
    </citation>
    <scope>NUCLEOTIDE SEQUENCE [LARGE SCALE GENOMIC DNA]</scope>
    <source>
        <strain evidence="14 15">cv. Zhongwan 6</strain>
    </source>
</reference>
<evidence type="ECO:0000313" key="14">
    <source>
        <dbReference type="EMBL" id="KAI5422109.1"/>
    </source>
</evidence>
<dbReference type="AlphaFoldDB" id="A0A9D5AXC6"/>
<organism evidence="14 15">
    <name type="scientific">Pisum sativum</name>
    <name type="common">Garden pea</name>
    <name type="synonym">Lathyrus oleraceus</name>
    <dbReference type="NCBI Taxonomy" id="3888"/>
    <lineage>
        <taxon>Eukaryota</taxon>
        <taxon>Viridiplantae</taxon>
        <taxon>Streptophyta</taxon>
        <taxon>Embryophyta</taxon>
        <taxon>Tracheophyta</taxon>
        <taxon>Spermatophyta</taxon>
        <taxon>Magnoliopsida</taxon>
        <taxon>eudicotyledons</taxon>
        <taxon>Gunneridae</taxon>
        <taxon>Pentapetalae</taxon>
        <taxon>rosids</taxon>
        <taxon>fabids</taxon>
        <taxon>Fabales</taxon>
        <taxon>Fabaceae</taxon>
        <taxon>Papilionoideae</taxon>
        <taxon>50 kb inversion clade</taxon>
        <taxon>NPAAA clade</taxon>
        <taxon>Hologalegina</taxon>
        <taxon>IRL clade</taxon>
        <taxon>Fabeae</taxon>
        <taxon>Lathyrus</taxon>
    </lineage>
</organism>
<name>A0A9D5AXC6_PEA</name>
<evidence type="ECO:0000256" key="1">
    <source>
        <dbReference type="ARBA" id="ARBA00004131"/>
    </source>
</evidence>
<evidence type="ECO:0000256" key="12">
    <source>
        <dbReference type="RuleBase" id="RU362121"/>
    </source>
</evidence>
<keyword evidence="6" id="KW-0256">Endoplasmic reticulum</keyword>
<evidence type="ECO:0000313" key="15">
    <source>
        <dbReference type="Proteomes" id="UP001058974"/>
    </source>
</evidence>
<dbReference type="PROSITE" id="PS00191">
    <property type="entry name" value="CYTOCHROME_B5_1"/>
    <property type="match status" value="1"/>
</dbReference>
<evidence type="ECO:0000256" key="9">
    <source>
        <dbReference type="ARBA" id="ARBA00023004"/>
    </source>
</evidence>
<dbReference type="FunFam" id="3.10.120.10:FF:000002">
    <property type="entry name" value="Cytochrome b5 type B"/>
    <property type="match status" value="1"/>
</dbReference>
<comment type="similarity">
    <text evidence="11 12">Belongs to the cytochrome b5 family.</text>
</comment>
<dbReference type="PRINTS" id="PR00363">
    <property type="entry name" value="CYTOCHROMEB5"/>
</dbReference>
<keyword evidence="5 12" id="KW-0479">Metal-binding</keyword>
<evidence type="ECO:0000256" key="4">
    <source>
        <dbReference type="ARBA" id="ARBA00022692"/>
    </source>
</evidence>
<feature type="transmembrane region" description="Helical" evidence="12">
    <location>
        <begin position="189"/>
        <end position="208"/>
    </location>
</feature>
<keyword evidence="7" id="KW-0249">Electron transport</keyword>